<dbReference type="PROSITE" id="PS50072">
    <property type="entry name" value="CSA_PPIASE_2"/>
    <property type="match status" value="1"/>
</dbReference>
<dbReference type="PANTHER" id="PTHR45625">
    <property type="entry name" value="PEPTIDYL-PROLYL CIS-TRANS ISOMERASE-RELATED"/>
    <property type="match status" value="1"/>
</dbReference>
<dbReference type="InterPro" id="IPR029000">
    <property type="entry name" value="Cyclophilin-like_dom_sf"/>
</dbReference>
<keyword evidence="2" id="KW-0697">Rotamase</keyword>
<evidence type="ECO:0000313" key="5">
    <source>
        <dbReference type="EMBL" id="MFC6152415.1"/>
    </source>
</evidence>
<feature type="signal peptide" evidence="2">
    <location>
        <begin position="1"/>
        <end position="23"/>
    </location>
</feature>
<dbReference type="SUPFAM" id="SSF50891">
    <property type="entry name" value="Cyclophilin-like"/>
    <property type="match status" value="1"/>
</dbReference>
<dbReference type="GO" id="GO:0003755">
    <property type="term" value="F:peptidyl-prolyl cis-trans isomerase activity"/>
    <property type="evidence" value="ECO:0007669"/>
    <property type="project" value="UniProtKB-EC"/>
</dbReference>
<accession>A0ABW1QVT4</accession>
<evidence type="ECO:0000256" key="3">
    <source>
        <dbReference type="SAM" id="MobiDB-lite"/>
    </source>
</evidence>
<dbReference type="Proteomes" id="UP001596098">
    <property type="component" value="Unassembled WGS sequence"/>
</dbReference>
<evidence type="ECO:0000256" key="2">
    <source>
        <dbReference type="RuleBase" id="RU363019"/>
    </source>
</evidence>
<feature type="chain" id="PRO_5044989782" description="Peptidyl-prolyl cis-trans isomerase" evidence="2">
    <location>
        <begin position="24"/>
        <end position="241"/>
    </location>
</feature>
<dbReference type="PANTHER" id="PTHR45625:SF3">
    <property type="entry name" value="PEPTIDYL-PROLYL CIS-TRANS ISOMERASE B-RELATED"/>
    <property type="match status" value="1"/>
</dbReference>
<sequence>MLTSTLLCRRVLPVVALSTLALSAVGCGIEKTDDGTETAAPETSSSASPSTEGSIGSSTPATECSYQGGGSAAKKVDLPPTTPSVTGEVAVEVATSVGAMNLTLDAASAPCTVNSFVSLAEQGYFDDTTCHRLVTEGIFVLQCGDPSASGMGGPGYSYADELDGSETYEAGTLAMANAGEDTNGSQFFIVYADTPLPPAYTVFGSVDADTVKLVEKVAAKGNAADGVAPKQAVDLKKVTVG</sequence>
<feature type="compositionally biased region" description="Low complexity" evidence="3">
    <location>
        <begin position="37"/>
        <end position="60"/>
    </location>
</feature>
<keyword evidence="2 5" id="KW-0413">Isomerase</keyword>
<comment type="similarity">
    <text evidence="2">Belongs to the cyclophilin-type PPIase family.</text>
</comment>
<keyword evidence="6" id="KW-1185">Reference proteome</keyword>
<dbReference type="InterPro" id="IPR044666">
    <property type="entry name" value="Cyclophilin_A-like"/>
</dbReference>
<name>A0ABW1QVT4_9ACTN</name>
<feature type="region of interest" description="Disordered" evidence="3">
    <location>
        <begin position="32"/>
        <end position="83"/>
    </location>
</feature>
<keyword evidence="2" id="KW-0732">Signal</keyword>
<comment type="caution">
    <text evidence="5">The sequence shown here is derived from an EMBL/GenBank/DDBJ whole genome shotgun (WGS) entry which is preliminary data.</text>
</comment>
<comment type="function">
    <text evidence="1 2">PPIases accelerate the folding of proteins. It catalyzes the cis-trans isomerization of proline imidic peptide bonds in oligopeptides.</text>
</comment>
<dbReference type="RefSeq" id="WP_128220679.1">
    <property type="nucleotide sequence ID" value="NZ_CP034929.1"/>
</dbReference>
<dbReference type="Pfam" id="PF00160">
    <property type="entry name" value="Pro_isomerase"/>
    <property type="match status" value="1"/>
</dbReference>
<organism evidence="5 6">
    <name type="scientific">Nocardioides yefusunii</name>
    <dbReference type="NCBI Taxonomy" id="2500546"/>
    <lineage>
        <taxon>Bacteria</taxon>
        <taxon>Bacillati</taxon>
        <taxon>Actinomycetota</taxon>
        <taxon>Actinomycetes</taxon>
        <taxon>Propionibacteriales</taxon>
        <taxon>Nocardioidaceae</taxon>
        <taxon>Nocardioides</taxon>
    </lineage>
</organism>
<evidence type="ECO:0000259" key="4">
    <source>
        <dbReference type="PROSITE" id="PS50072"/>
    </source>
</evidence>
<proteinExistence type="inferred from homology"/>
<dbReference type="PRINTS" id="PR00153">
    <property type="entry name" value="CSAPPISMRASE"/>
</dbReference>
<dbReference type="Gene3D" id="2.40.100.10">
    <property type="entry name" value="Cyclophilin-like"/>
    <property type="match status" value="1"/>
</dbReference>
<evidence type="ECO:0000313" key="6">
    <source>
        <dbReference type="Proteomes" id="UP001596098"/>
    </source>
</evidence>
<evidence type="ECO:0000256" key="1">
    <source>
        <dbReference type="ARBA" id="ARBA00002388"/>
    </source>
</evidence>
<reference evidence="6" key="1">
    <citation type="journal article" date="2019" name="Int. J. Syst. Evol. Microbiol.">
        <title>The Global Catalogue of Microorganisms (GCM) 10K type strain sequencing project: providing services to taxonomists for standard genome sequencing and annotation.</title>
        <authorList>
            <consortium name="The Broad Institute Genomics Platform"/>
            <consortium name="The Broad Institute Genome Sequencing Center for Infectious Disease"/>
            <person name="Wu L."/>
            <person name="Ma J."/>
        </authorList>
    </citation>
    <scope>NUCLEOTIDE SEQUENCE [LARGE SCALE GENOMIC DNA]</scope>
    <source>
        <strain evidence="6">DFY28</strain>
    </source>
</reference>
<dbReference type="CDD" id="cd00317">
    <property type="entry name" value="cyclophilin"/>
    <property type="match status" value="1"/>
</dbReference>
<dbReference type="EMBL" id="JBHSQI010000001">
    <property type="protein sequence ID" value="MFC6152415.1"/>
    <property type="molecule type" value="Genomic_DNA"/>
</dbReference>
<protein>
    <recommendedName>
        <fullName evidence="2">Peptidyl-prolyl cis-trans isomerase</fullName>
        <shortName evidence="2">PPIase</shortName>
        <ecNumber evidence="2">5.2.1.8</ecNumber>
    </recommendedName>
</protein>
<comment type="catalytic activity">
    <reaction evidence="2">
        <text>[protein]-peptidylproline (omega=180) = [protein]-peptidylproline (omega=0)</text>
        <dbReference type="Rhea" id="RHEA:16237"/>
        <dbReference type="Rhea" id="RHEA-COMP:10747"/>
        <dbReference type="Rhea" id="RHEA-COMP:10748"/>
        <dbReference type="ChEBI" id="CHEBI:83833"/>
        <dbReference type="ChEBI" id="CHEBI:83834"/>
        <dbReference type="EC" id="5.2.1.8"/>
    </reaction>
</comment>
<feature type="domain" description="PPIase cyclophilin-type" evidence="4">
    <location>
        <begin position="95"/>
        <end position="240"/>
    </location>
</feature>
<gene>
    <name evidence="5" type="ORF">ACFPWU_01885</name>
</gene>
<dbReference type="EC" id="5.2.1.8" evidence="2"/>
<dbReference type="InterPro" id="IPR002130">
    <property type="entry name" value="Cyclophilin-type_PPIase_dom"/>
</dbReference>